<dbReference type="InterPro" id="IPR050979">
    <property type="entry name" value="LD-transpeptidase"/>
</dbReference>
<evidence type="ECO:0000256" key="5">
    <source>
        <dbReference type="ARBA" id="ARBA00022801"/>
    </source>
</evidence>
<keyword evidence="3" id="KW-0328">Glycosyltransferase</keyword>
<proteinExistence type="inferred from homology"/>
<evidence type="ECO:0000313" key="13">
    <source>
        <dbReference type="Proteomes" id="UP000048908"/>
    </source>
</evidence>
<dbReference type="STRING" id="282197.SAMN04488517_105136"/>
<keyword evidence="5" id="KW-0378">Hydrolase</keyword>
<dbReference type="OrthoDB" id="9795305at2"/>
<dbReference type="GO" id="GO:0018104">
    <property type="term" value="P:peptidoglycan-protein cross-linking"/>
    <property type="evidence" value="ECO:0007669"/>
    <property type="project" value="TreeGrafter"/>
</dbReference>
<feature type="domain" description="L,D-TPase catalytic" evidence="11">
    <location>
        <begin position="49"/>
        <end position="187"/>
    </location>
</feature>
<keyword evidence="13" id="KW-1185">Reference proteome</keyword>
<evidence type="ECO:0000256" key="4">
    <source>
        <dbReference type="ARBA" id="ARBA00022679"/>
    </source>
</evidence>
<dbReference type="GO" id="GO:0005576">
    <property type="term" value="C:extracellular region"/>
    <property type="evidence" value="ECO:0007669"/>
    <property type="project" value="TreeGrafter"/>
</dbReference>
<comment type="similarity">
    <text evidence="2">Belongs to the YkuD family.</text>
</comment>
<evidence type="ECO:0000256" key="6">
    <source>
        <dbReference type="ARBA" id="ARBA00022960"/>
    </source>
</evidence>
<feature type="signal peptide" evidence="10">
    <location>
        <begin position="1"/>
        <end position="23"/>
    </location>
</feature>
<dbReference type="GO" id="GO:0071972">
    <property type="term" value="F:peptidoglycan L,D-transpeptidase activity"/>
    <property type="evidence" value="ECO:0007669"/>
    <property type="project" value="TreeGrafter"/>
</dbReference>
<dbReference type="Proteomes" id="UP000048908">
    <property type="component" value="Unassembled WGS sequence"/>
</dbReference>
<feature type="active site" description="Proton donor/acceptor" evidence="9">
    <location>
        <position position="147"/>
    </location>
</feature>
<dbReference type="UniPathway" id="UPA00219"/>
<accession>A0A0M6XNP9</accession>
<keyword evidence="10" id="KW-0732">Signal</keyword>
<dbReference type="PROSITE" id="PS52029">
    <property type="entry name" value="LD_TPASE"/>
    <property type="match status" value="1"/>
</dbReference>
<dbReference type="GO" id="GO:0071555">
    <property type="term" value="P:cell wall organization"/>
    <property type="evidence" value="ECO:0007669"/>
    <property type="project" value="UniProtKB-UniRule"/>
</dbReference>
<feature type="active site" description="Nucleophile" evidence="9">
    <location>
        <position position="163"/>
    </location>
</feature>
<keyword evidence="8 9" id="KW-0961">Cell wall biogenesis/degradation</keyword>
<evidence type="ECO:0000256" key="9">
    <source>
        <dbReference type="PROSITE-ProRule" id="PRU01373"/>
    </source>
</evidence>
<sequence length="191" mass="20810">MKRRDLIAGGTALALFGSGQAMAQAVATSSIRPDFLPVEVPIRPEIAPGEIHVLPDSFMLFWTLPGARAMRYMVGVGRPGLYESGEFYVGAKKEWPSWTPTPDMIERNPAAYKQYEDGMPGGPDNPLGARALYLFEPGRGDTYLRIHGTNAPSTIATAVSNGCARLVNDQAIDLYNRVPLKARVVLHPKTI</sequence>
<dbReference type="SUPFAM" id="SSF141523">
    <property type="entry name" value="L,D-transpeptidase catalytic domain-like"/>
    <property type="match status" value="1"/>
</dbReference>
<evidence type="ECO:0000256" key="7">
    <source>
        <dbReference type="ARBA" id="ARBA00022984"/>
    </source>
</evidence>
<organism evidence="12 13">
    <name type="scientific">Jannaschia rubra</name>
    <dbReference type="NCBI Taxonomy" id="282197"/>
    <lineage>
        <taxon>Bacteria</taxon>
        <taxon>Pseudomonadati</taxon>
        <taxon>Pseudomonadota</taxon>
        <taxon>Alphaproteobacteria</taxon>
        <taxon>Rhodobacterales</taxon>
        <taxon>Roseobacteraceae</taxon>
        <taxon>Jannaschia</taxon>
    </lineage>
</organism>
<evidence type="ECO:0000256" key="3">
    <source>
        <dbReference type="ARBA" id="ARBA00022676"/>
    </source>
</evidence>
<dbReference type="InterPro" id="IPR005490">
    <property type="entry name" value="LD_TPept_cat_dom"/>
</dbReference>
<gene>
    <name evidence="12" type="primary">erfK_1</name>
    <name evidence="12" type="ORF">JAN5088_01067</name>
</gene>
<evidence type="ECO:0000256" key="2">
    <source>
        <dbReference type="ARBA" id="ARBA00005992"/>
    </source>
</evidence>
<protein>
    <submittedName>
        <fullName evidence="12">Putative L,D-transpeptidase ErfK/SrfK</fullName>
        <ecNumber evidence="12">2.-.-.-</ecNumber>
    </submittedName>
</protein>
<evidence type="ECO:0000259" key="11">
    <source>
        <dbReference type="PROSITE" id="PS52029"/>
    </source>
</evidence>
<dbReference type="GO" id="GO:0008360">
    <property type="term" value="P:regulation of cell shape"/>
    <property type="evidence" value="ECO:0007669"/>
    <property type="project" value="UniProtKB-UniRule"/>
</dbReference>
<dbReference type="InterPro" id="IPR038063">
    <property type="entry name" value="Transpep_catalytic_dom"/>
</dbReference>
<evidence type="ECO:0000256" key="1">
    <source>
        <dbReference type="ARBA" id="ARBA00004752"/>
    </source>
</evidence>
<keyword evidence="6 9" id="KW-0133">Cell shape</keyword>
<dbReference type="GO" id="GO:0016757">
    <property type="term" value="F:glycosyltransferase activity"/>
    <property type="evidence" value="ECO:0007669"/>
    <property type="project" value="UniProtKB-KW"/>
</dbReference>
<reference evidence="12 13" key="1">
    <citation type="submission" date="2015-07" db="EMBL/GenBank/DDBJ databases">
        <authorList>
            <person name="Noorani M."/>
        </authorList>
    </citation>
    <scope>NUCLEOTIDE SEQUENCE [LARGE SCALE GENOMIC DNA]</scope>
    <source>
        <strain evidence="12 13">CECT 5088</strain>
    </source>
</reference>
<feature type="chain" id="PRO_5005807037" evidence="10">
    <location>
        <begin position="24"/>
        <end position="191"/>
    </location>
</feature>
<dbReference type="EMBL" id="CXPG01000013">
    <property type="protein sequence ID" value="CTQ32302.1"/>
    <property type="molecule type" value="Genomic_DNA"/>
</dbReference>
<evidence type="ECO:0000256" key="10">
    <source>
        <dbReference type="SAM" id="SignalP"/>
    </source>
</evidence>
<dbReference type="CDD" id="cd16913">
    <property type="entry name" value="YkuD_like"/>
    <property type="match status" value="1"/>
</dbReference>
<dbReference type="Pfam" id="PF03734">
    <property type="entry name" value="YkuD"/>
    <property type="match status" value="1"/>
</dbReference>
<keyword evidence="4 12" id="KW-0808">Transferase</keyword>
<dbReference type="Gene3D" id="2.40.440.10">
    <property type="entry name" value="L,D-transpeptidase catalytic domain-like"/>
    <property type="match status" value="1"/>
</dbReference>
<dbReference type="RefSeq" id="WP_055681762.1">
    <property type="nucleotide sequence ID" value="NZ_CANMUL010000003.1"/>
</dbReference>
<evidence type="ECO:0000256" key="8">
    <source>
        <dbReference type="ARBA" id="ARBA00023316"/>
    </source>
</evidence>
<dbReference type="PANTHER" id="PTHR30582:SF24">
    <property type="entry name" value="L,D-TRANSPEPTIDASE ERFK_SRFK-RELATED"/>
    <property type="match status" value="1"/>
</dbReference>
<dbReference type="AlphaFoldDB" id="A0A0M6XNP9"/>
<dbReference type="EC" id="2.-.-.-" evidence="12"/>
<keyword evidence="7 9" id="KW-0573">Peptidoglycan synthesis</keyword>
<comment type="pathway">
    <text evidence="1 9">Cell wall biogenesis; peptidoglycan biosynthesis.</text>
</comment>
<name>A0A0M6XNP9_9RHOB</name>
<dbReference type="PANTHER" id="PTHR30582">
    <property type="entry name" value="L,D-TRANSPEPTIDASE"/>
    <property type="match status" value="1"/>
</dbReference>
<evidence type="ECO:0000313" key="12">
    <source>
        <dbReference type="EMBL" id="CTQ32302.1"/>
    </source>
</evidence>